<dbReference type="EMBL" id="HBEK01001042">
    <property type="protein sequence ID" value="CAD8390515.1"/>
    <property type="molecule type" value="Transcribed_RNA"/>
</dbReference>
<feature type="domain" description="4Fe-4S ferredoxin-type" evidence="1">
    <location>
        <begin position="349"/>
        <end position="380"/>
    </location>
</feature>
<sequence length="521" mass="54859">MRREPLGFQVVLALPDGAYRPDTRYCACTAPCEYIPDPLGCPGCVAKGYAGQACSPVVVGVDGPVEGVLLELDVGICYCEPALAINNQCNYESNSTLDDRRTYPRAIQDDPYDSCNNWDLGGVLVPLAEPVGEFDCECQHPLTCQCPPGILDCKYTGQSAGDSCTDDFGSGNLVQDEIGACACAIPCTLQSPECTRNCDTYTGERCTLQGGLIEGVATGLAGSEGECFCQVVDDCPSSTCFHRDGGCVPVGTRCTDDLLQTSTLNRSIGGVYCKCENVCLAKTTNGASSQVRGAGCAAGLLGGIVVESHPGELQSCRCQLQNCSLSSCEGDGCETFEGEFGEPCDDGKGVITVDKEGNCKCAQNCVNVNCPVGAVGCTPLQGRVGDQCTFGITADRTGLLTPGGNPGECICSPKQCRYEYRRIEGVGENSGVNLVAHANPGDTCHDRARIGVVVADVTDPNVCTCETGFENNRCYKPDCEQLATCSYDDKVLGDRCITSTGFGEFALARGSETVCECQEEK</sequence>
<accession>A0A7S0BDC5</accession>
<organism evidence="2">
    <name type="scientific">Rhodosorus marinus</name>
    <dbReference type="NCBI Taxonomy" id="101924"/>
    <lineage>
        <taxon>Eukaryota</taxon>
        <taxon>Rhodophyta</taxon>
        <taxon>Stylonematophyceae</taxon>
        <taxon>Stylonematales</taxon>
        <taxon>Stylonemataceae</taxon>
        <taxon>Rhodosorus</taxon>
    </lineage>
</organism>
<evidence type="ECO:0000259" key="1">
    <source>
        <dbReference type="PROSITE" id="PS51379"/>
    </source>
</evidence>
<proteinExistence type="predicted"/>
<dbReference type="InterPro" id="IPR017896">
    <property type="entry name" value="4Fe4S_Fe-S-bd"/>
</dbReference>
<gene>
    <name evidence="2" type="ORF">RMAR0315_LOCUS591</name>
</gene>
<protein>
    <recommendedName>
        <fullName evidence="1">4Fe-4S ferredoxin-type domain-containing protein</fullName>
    </recommendedName>
</protein>
<reference evidence="2" key="1">
    <citation type="submission" date="2021-01" db="EMBL/GenBank/DDBJ databases">
        <authorList>
            <person name="Corre E."/>
            <person name="Pelletier E."/>
            <person name="Niang G."/>
            <person name="Scheremetjew M."/>
            <person name="Finn R."/>
            <person name="Kale V."/>
            <person name="Holt S."/>
            <person name="Cochrane G."/>
            <person name="Meng A."/>
            <person name="Brown T."/>
            <person name="Cohen L."/>
        </authorList>
    </citation>
    <scope>NUCLEOTIDE SEQUENCE</scope>
    <source>
        <strain evidence="2">UTEX LB 2760</strain>
    </source>
</reference>
<name>A0A7S0BDC5_9RHOD</name>
<dbReference type="PROSITE" id="PS51379">
    <property type="entry name" value="4FE4S_FER_2"/>
    <property type="match status" value="1"/>
</dbReference>
<dbReference type="AlphaFoldDB" id="A0A7S0BDC5"/>
<evidence type="ECO:0000313" key="2">
    <source>
        <dbReference type="EMBL" id="CAD8390515.1"/>
    </source>
</evidence>